<protein>
    <submittedName>
        <fullName evidence="2">Methyltransferase domain-containing protein</fullName>
    </submittedName>
</protein>
<dbReference type="Gene3D" id="3.40.50.150">
    <property type="entry name" value="Vaccinia Virus protein VP39"/>
    <property type="match status" value="1"/>
</dbReference>
<dbReference type="OrthoDB" id="9804312at2"/>
<dbReference type="AlphaFoldDB" id="A0A4U6CZZ4"/>
<feature type="domain" description="Methyltransferase" evidence="1">
    <location>
        <begin position="50"/>
        <end position="137"/>
    </location>
</feature>
<evidence type="ECO:0000313" key="3">
    <source>
        <dbReference type="Proteomes" id="UP000304900"/>
    </source>
</evidence>
<accession>A0A4U6CZZ4</accession>
<organism evidence="2 3">
    <name type="scientific">Dyadobacter frigoris</name>
    <dbReference type="NCBI Taxonomy" id="2576211"/>
    <lineage>
        <taxon>Bacteria</taxon>
        <taxon>Pseudomonadati</taxon>
        <taxon>Bacteroidota</taxon>
        <taxon>Cytophagia</taxon>
        <taxon>Cytophagales</taxon>
        <taxon>Spirosomataceae</taxon>
        <taxon>Dyadobacter</taxon>
    </lineage>
</organism>
<reference evidence="2 3" key="1">
    <citation type="submission" date="2019-05" db="EMBL/GenBank/DDBJ databases">
        <title>Dyadobacter AR-3-8 sp. nov., isolated from arctic soil.</title>
        <authorList>
            <person name="Chaudhary D.K."/>
        </authorList>
    </citation>
    <scope>NUCLEOTIDE SEQUENCE [LARGE SCALE GENOMIC DNA]</scope>
    <source>
        <strain evidence="2 3">AR-3-8</strain>
    </source>
</reference>
<name>A0A4U6CZZ4_9BACT</name>
<comment type="caution">
    <text evidence="2">The sequence shown here is derived from an EMBL/GenBank/DDBJ whole genome shotgun (WGS) entry which is preliminary data.</text>
</comment>
<dbReference type="InterPro" id="IPR029063">
    <property type="entry name" value="SAM-dependent_MTases_sf"/>
</dbReference>
<dbReference type="SUPFAM" id="SSF53335">
    <property type="entry name" value="S-adenosyl-L-methionine-dependent methyltransferases"/>
    <property type="match status" value="1"/>
</dbReference>
<dbReference type="Pfam" id="PF13649">
    <property type="entry name" value="Methyltransf_25"/>
    <property type="match status" value="1"/>
</dbReference>
<dbReference type="GO" id="GO:0008168">
    <property type="term" value="F:methyltransferase activity"/>
    <property type="evidence" value="ECO:0007669"/>
    <property type="project" value="UniProtKB-KW"/>
</dbReference>
<keyword evidence="2" id="KW-0808">Transferase</keyword>
<dbReference type="InterPro" id="IPR041698">
    <property type="entry name" value="Methyltransf_25"/>
</dbReference>
<gene>
    <name evidence="2" type="ORF">FDK13_24540</name>
</gene>
<dbReference type="Proteomes" id="UP000304900">
    <property type="component" value="Unassembled WGS sequence"/>
</dbReference>
<evidence type="ECO:0000259" key="1">
    <source>
        <dbReference type="Pfam" id="PF13649"/>
    </source>
</evidence>
<proteinExistence type="predicted"/>
<sequence length="212" mass="23965">MSETNLNDSWTSRWNERYSNEGFAYGEEPNNYLKEELTKLPVGKILFPAEGEGRNAVFAAKLGWNVSAFDISSEGKGKALKLAEKNNVSIDYQVGELQTLNFESEQFDAIALIYAHFPANIKSLYHKTFDKYLKKGGTIIFEAFSKKHLDYIAANEKVGGPKDIESLFSTDEIKSDFANYEIIELLETEIELKEGIFHNGKGSVIRFVGRKK</sequence>
<evidence type="ECO:0000313" key="2">
    <source>
        <dbReference type="EMBL" id="TKT89515.1"/>
    </source>
</evidence>
<keyword evidence="3" id="KW-1185">Reference proteome</keyword>
<dbReference type="EMBL" id="SZVO01000012">
    <property type="protein sequence ID" value="TKT89515.1"/>
    <property type="molecule type" value="Genomic_DNA"/>
</dbReference>
<dbReference type="RefSeq" id="WP_137342652.1">
    <property type="nucleotide sequence ID" value="NZ_SZVO01000012.1"/>
</dbReference>
<dbReference type="GO" id="GO:0032259">
    <property type="term" value="P:methylation"/>
    <property type="evidence" value="ECO:0007669"/>
    <property type="project" value="UniProtKB-KW"/>
</dbReference>
<keyword evidence="2" id="KW-0489">Methyltransferase</keyword>